<dbReference type="Proteomes" id="UP001497512">
    <property type="component" value="Chromosome 12"/>
</dbReference>
<evidence type="ECO:0000256" key="1">
    <source>
        <dbReference type="ARBA" id="ARBA00022737"/>
    </source>
</evidence>
<evidence type="ECO:0008006" key="5">
    <source>
        <dbReference type="Google" id="ProtNLM"/>
    </source>
</evidence>
<dbReference type="InterPro" id="IPR046960">
    <property type="entry name" value="PPR_At4g14850-like_plant"/>
</dbReference>
<evidence type="ECO:0000313" key="4">
    <source>
        <dbReference type="Proteomes" id="UP001497512"/>
    </source>
</evidence>
<proteinExistence type="predicted"/>
<evidence type="ECO:0000313" key="3">
    <source>
        <dbReference type="EMBL" id="CAK9198061.1"/>
    </source>
</evidence>
<name>A0ABP0TK22_9BRYO</name>
<keyword evidence="4" id="KW-1185">Reference proteome</keyword>
<feature type="repeat" description="PPR" evidence="2">
    <location>
        <begin position="57"/>
        <end position="87"/>
    </location>
</feature>
<dbReference type="InterPro" id="IPR011990">
    <property type="entry name" value="TPR-like_helical_dom_sf"/>
</dbReference>
<dbReference type="Gene3D" id="1.25.40.10">
    <property type="entry name" value="Tetratricopeptide repeat domain"/>
    <property type="match status" value="1"/>
</dbReference>
<evidence type="ECO:0000256" key="2">
    <source>
        <dbReference type="PROSITE-ProRule" id="PRU00708"/>
    </source>
</evidence>
<dbReference type="NCBIfam" id="TIGR00756">
    <property type="entry name" value="PPR"/>
    <property type="match status" value="2"/>
</dbReference>
<gene>
    <name evidence="3" type="ORF">CSSPTR1EN2_LOCUS4248</name>
</gene>
<protein>
    <recommendedName>
        <fullName evidence="5">Pentatricopeptide repeat-containing protein</fullName>
    </recommendedName>
</protein>
<reference evidence="3" key="1">
    <citation type="submission" date="2024-02" db="EMBL/GenBank/DDBJ databases">
        <authorList>
            <consortium name="ELIXIR-Norway"/>
            <consortium name="Elixir Norway"/>
        </authorList>
    </citation>
    <scope>NUCLEOTIDE SEQUENCE</scope>
</reference>
<keyword evidence="1" id="KW-0677">Repeat</keyword>
<feature type="repeat" description="PPR" evidence="2">
    <location>
        <begin position="88"/>
        <end position="122"/>
    </location>
</feature>
<dbReference type="InterPro" id="IPR002885">
    <property type="entry name" value="PPR_rpt"/>
</dbReference>
<dbReference type="EMBL" id="OZ019904">
    <property type="protein sequence ID" value="CAK9198061.1"/>
    <property type="molecule type" value="Genomic_DNA"/>
</dbReference>
<dbReference type="PANTHER" id="PTHR47926">
    <property type="entry name" value="PENTATRICOPEPTIDE REPEAT-CONTAINING PROTEIN"/>
    <property type="match status" value="1"/>
</dbReference>
<dbReference type="PROSITE" id="PS51257">
    <property type="entry name" value="PROKAR_LIPOPROTEIN"/>
    <property type="match status" value="1"/>
</dbReference>
<organism evidence="3 4">
    <name type="scientific">Sphagnum troendelagicum</name>
    <dbReference type="NCBI Taxonomy" id="128251"/>
    <lineage>
        <taxon>Eukaryota</taxon>
        <taxon>Viridiplantae</taxon>
        <taxon>Streptophyta</taxon>
        <taxon>Embryophyta</taxon>
        <taxon>Bryophyta</taxon>
        <taxon>Sphagnophytina</taxon>
        <taxon>Sphagnopsida</taxon>
        <taxon>Sphagnales</taxon>
        <taxon>Sphagnaceae</taxon>
        <taxon>Sphagnum</taxon>
    </lineage>
</organism>
<sequence length="159" mass="16810">MQPRAGGAGTISTNATGGCATKLCYFCGGAESCASVLALEEGRSVHQQISQSGCECDVFVGNSLVHMYANCGSLEDAWGVFNKMASQNVVTWNAIVGGCAMDGHGKEALRHFEWMCEEGVEPDDITFVCLLSACGHAGLVDEGMCRYASMITDYMISAK</sequence>
<accession>A0ABP0TK22</accession>
<dbReference type="Pfam" id="PF13041">
    <property type="entry name" value="PPR_2"/>
    <property type="match status" value="1"/>
</dbReference>
<dbReference type="PROSITE" id="PS51375">
    <property type="entry name" value="PPR"/>
    <property type="match status" value="2"/>
</dbReference>